<accession>A0A3N2QVA4</accession>
<organism evidence="1 2">
    <name type="scientific">Histidinibacterium lentulum</name>
    <dbReference type="NCBI Taxonomy" id="2480588"/>
    <lineage>
        <taxon>Bacteria</taxon>
        <taxon>Pseudomonadati</taxon>
        <taxon>Pseudomonadota</taxon>
        <taxon>Alphaproteobacteria</taxon>
        <taxon>Rhodobacterales</taxon>
        <taxon>Paracoccaceae</taxon>
        <taxon>Histidinibacterium</taxon>
    </lineage>
</organism>
<dbReference type="OrthoDB" id="7874140at2"/>
<gene>
    <name evidence="1" type="ORF">EAT49_15750</name>
</gene>
<proteinExistence type="predicted"/>
<protein>
    <submittedName>
        <fullName evidence="1">Uncharacterized protein</fullName>
    </submittedName>
</protein>
<evidence type="ECO:0000313" key="2">
    <source>
        <dbReference type="Proteomes" id="UP000268016"/>
    </source>
</evidence>
<dbReference type="RefSeq" id="WP_123643252.1">
    <property type="nucleotide sequence ID" value="NZ_ML119088.1"/>
</dbReference>
<comment type="caution">
    <text evidence="1">The sequence shown here is derived from an EMBL/GenBank/DDBJ whole genome shotgun (WGS) entry which is preliminary data.</text>
</comment>
<dbReference type="Proteomes" id="UP000268016">
    <property type="component" value="Unassembled WGS sequence"/>
</dbReference>
<dbReference type="EMBL" id="RDRB01000008">
    <property type="protein sequence ID" value="ROT99069.1"/>
    <property type="molecule type" value="Genomic_DNA"/>
</dbReference>
<evidence type="ECO:0000313" key="1">
    <source>
        <dbReference type="EMBL" id="ROT99069.1"/>
    </source>
</evidence>
<keyword evidence="2" id="KW-1185">Reference proteome</keyword>
<name>A0A3N2QVA4_9RHOB</name>
<sequence>MSRVLGYSLTLGTADAWADFATLAAVRLSERELAGIAWAAMCALPRRLSEEVARLALRGAGAPLPPFLGGMADARFWASRASPAERKAYALAAYEAMSPSDQAALFRHISELKVPG</sequence>
<reference evidence="1 2" key="1">
    <citation type="submission" date="2018-10" db="EMBL/GenBank/DDBJ databases">
        <title>Histidinibacterium lentulum gen. nov., sp. nov., a marine bacterium from the culture broth of Picochlorum sp. 122.</title>
        <authorList>
            <person name="Wang G."/>
        </authorList>
    </citation>
    <scope>NUCLEOTIDE SEQUENCE [LARGE SCALE GENOMIC DNA]</scope>
    <source>
        <strain evidence="1 2">B17</strain>
    </source>
</reference>
<dbReference type="AlphaFoldDB" id="A0A3N2QVA4"/>